<reference evidence="1" key="3">
    <citation type="submission" date="2025-08" db="UniProtKB">
        <authorList>
            <consortium name="Ensembl"/>
        </authorList>
    </citation>
    <scope>IDENTIFICATION</scope>
</reference>
<keyword evidence="2" id="KW-1185">Reference proteome</keyword>
<dbReference type="Proteomes" id="UP000008144">
    <property type="component" value="Chromosome 9"/>
</dbReference>
<protein>
    <submittedName>
        <fullName evidence="1">Uncharacterized protein</fullName>
    </submittedName>
</protein>
<organism evidence="1 2">
    <name type="scientific">Ciona intestinalis</name>
    <name type="common">Transparent sea squirt</name>
    <name type="synonym">Ascidia intestinalis</name>
    <dbReference type="NCBI Taxonomy" id="7719"/>
    <lineage>
        <taxon>Eukaryota</taxon>
        <taxon>Metazoa</taxon>
        <taxon>Chordata</taxon>
        <taxon>Tunicata</taxon>
        <taxon>Ascidiacea</taxon>
        <taxon>Phlebobranchia</taxon>
        <taxon>Cionidae</taxon>
        <taxon>Ciona</taxon>
    </lineage>
</organism>
<dbReference type="InParanoid" id="F6WX35"/>
<dbReference type="EMBL" id="EAAA01002824">
    <property type="status" value="NOT_ANNOTATED_CDS"/>
    <property type="molecule type" value="Genomic_DNA"/>
</dbReference>
<accession>F6WX35</accession>
<reference evidence="1" key="4">
    <citation type="submission" date="2025-09" db="UniProtKB">
        <authorList>
            <consortium name="Ensembl"/>
        </authorList>
    </citation>
    <scope>IDENTIFICATION</scope>
</reference>
<evidence type="ECO:0000313" key="2">
    <source>
        <dbReference type="Proteomes" id="UP000008144"/>
    </source>
</evidence>
<proteinExistence type="predicted"/>
<reference evidence="1" key="2">
    <citation type="journal article" date="2008" name="Genome Biol.">
        <title>Improved genome assembly and evidence-based global gene model set for the chordate Ciona intestinalis: new insight into intron and operon populations.</title>
        <authorList>
            <person name="Satou Y."/>
            <person name="Mineta K."/>
            <person name="Ogasawara M."/>
            <person name="Sasakura Y."/>
            <person name="Shoguchi E."/>
            <person name="Ueno K."/>
            <person name="Yamada L."/>
            <person name="Matsumoto J."/>
            <person name="Wasserscheid J."/>
            <person name="Dewar K."/>
            <person name="Wiley G.B."/>
            <person name="Macmil S.L."/>
            <person name="Roe B.A."/>
            <person name="Zeller R.W."/>
            <person name="Hastings K.E."/>
            <person name="Lemaire P."/>
            <person name="Lindquist E."/>
            <person name="Endo T."/>
            <person name="Hotta K."/>
            <person name="Inaba K."/>
        </authorList>
    </citation>
    <scope>NUCLEOTIDE SEQUENCE [LARGE SCALE GENOMIC DNA]</scope>
    <source>
        <strain evidence="1">wild type</strain>
    </source>
</reference>
<sequence>MRIKNTRRHRIHGWPYFIPFSETMGQSQSSYSQQQQTMYPAFPSFPAIPSFPLNPLPTPPTYKPPQVQPIPDPPVAPVQVQPAPIFQPWRDVTRKERNRNKFFPTYFYPPVLPDQILPNPVLPDPVLPDPVLPNPVLPDPVLPEYQHVYSSFHAQPIRYQFPSFTAFPTLPNKPYWMSRMGRRHRRASSLIDKCLDILWRTRTCNRYIHQDCTAVRENMQNYKKKLFLLLRLDTTLKKIENAMIGIKSQFNWINRVNVDVPVVELTYLALQPGRYAASFRLFGDRIYPQETDQFSSLLTDVGSDAFNLYKYSI</sequence>
<dbReference type="HOGENOM" id="CLU_888401_0_0_1"/>
<evidence type="ECO:0000313" key="1">
    <source>
        <dbReference type="Ensembl" id="ENSCINP00000007099.2"/>
    </source>
</evidence>
<dbReference type="Ensembl" id="ENSCINT00000007099.2">
    <property type="protein sequence ID" value="ENSCINP00000007099.2"/>
    <property type="gene ID" value="ENSCING00000003464.2"/>
</dbReference>
<reference evidence="2" key="1">
    <citation type="journal article" date="2002" name="Science">
        <title>The draft genome of Ciona intestinalis: insights into chordate and vertebrate origins.</title>
        <authorList>
            <person name="Dehal P."/>
            <person name="Satou Y."/>
            <person name="Campbell R.K."/>
            <person name="Chapman J."/>
            <person name="Degnan B."/>
            <person name="De Tomaso A."/>
            <person name="Davidson B."/>
            <person name="Di Gregorio A."/>
            <person name="Gelpke M."/>
            <person name="Goodstein D.M."/>
            <person name="Harafuji N."/>
            <person name="Hastings K.E."/>
            <person name="Ho I."/>
            <person name="Hotta K."/>
            <person name="Huang W."/>
            <person name="Kawashima T."/>
            <person name="Lemaire P."/>
            <person name="Martinez D."/>
            <person name="Meinertzhagen I.A."/>
            <person name="Necula S."/>
            <person name="Nonaka M."/>
            <person name="Putnam N."/>
            <person name="Rash S."/>
            <person name="Saiga H."/>
            <person name="Satake M."/>
            <person name="Terry A."/>
            <person name="Yamada L."/>
            <person name="Wang H.G."/>
            <person name="Awazu S."/>
            <person name="Azumi K."/>
            <person name="Boore J."/>
            <person name="Branno M."/>
            <person name="Chin-Bow S."/>
            <person name="DeSantis R."/>
            <person name="Doyle S."/>
            <person name="Francino P."/>
            <person name="Keys D.N."/>
            <person name="Haga S."/>
            <person name="Hayashi H."/>
            <person name="Hino K."/>
            <person name="Imai K.S."/>
            <person name="Inaba K."/>
            <person name="Kano S."/>
            <person name="Kobayashi K."/>
            <person name="Kobayashi M."/>
            <person name="Lee B.I."/>
            <person name="Makabe K.W."/>
            <person name="Manohar C."/>
            <person name="Matassi G."/>
            <person name="Medina M."/>
            <person name="Mochizuki Y."/>
            <person name="Mount S."/>
            <person name="Morishita T."/>
            <person name="Miura S."/>
            <person name="Nakayama A."/>
            <person name="Nishizaka S."/>
            <person name="Nomoto H."/>
            <person name="Ohta F."/>
            <person name="Oishi K."/>
            <person name="Rigoutsos I."/>
            <person name="Sano M."/>
            <person name="Sasaki A."/>
            <person name="Sasakura Y."/>
            <person name="Shoguchi E."/>
            <person name="Shin-i T."/>
            <person name="Spagnuolo A."/>
            <person name="Stainier D."/>
            <person name="Suzuki M.M."/>
            <person name="Tassy O."/>
            <person name="Takatori N."/>
            <person name="Tokuoka M."/>
            <person name="Yagi K."/>
            <person name="Yoshizaki F."/>
            <person name="Wada S."/>
            <person name="Zhang C."/>
            <person name="Hyatt P.D."/>
            <person name="Larimer F."/>
            <person name="Detter C."/>
            <person name="Doggett N."/>
            <person name="Glavina T."/>
            <person name="Hawkins T."/>
            <person name="Richardson P."/>
            <person name="Lucas S."/>
            <person name="Kohara Y."/>
            <person name="Levine M."/>
            <person name="Satoh N."/>
            <person name="Rokhsar D.S."/>
        </authorList>
    </citation>
    <scope>NUCLEOTIDE SEQUENCE [LARGE SCALE GENOMIC DNA]</scope>
</reference>
<name>F6WX35_CIOIN</name>
<dbReference type="AlphaFoldDB" id="F6WX35"/>